<feature type="coiled-coil region" evidence="1">
    <location>
        <begin position="1651"/>
        <end position="1678"/>
    </location>
</feature>
<evidence type="ECO:0000256" key="1">
    <source>
        <dbReference type="SAM" id="Coils"/>
    </source>
</evidence>
<dbReference type="NCBIfam" id="TIGR00229">
    <property type="entry name" value="sensory_box"/>
    <property type="match status" value="1"/>
</dbReference>
<name>A0A1Z4N2B3_9CYAN</name>
<dbReference type="CDD" id="cd00130">
    <property type="entry name" value="PAS"/>
    <property type="match status" value="1"/>
</dbReference>
<keyword evidence="5" id="KW-0808">Transferase</keyword>
<dbReference type="EMBL" id="AP018248">
    <property type="protein sequence ID" value="BAY99859.1"/>
    <property type="molecule type" value="Genomic_DNA"/>
</dbReference>
<dbReference type="PANTHER" id="PTHR43642">
    <property type="entry name" value="HYBRID SIGNAL TRANSDUCTION HISTIDINE KINASE G"/>
    <property type="match status" value="1"/>
</dbReference>
<feature type="domain" description="PAS" evidence="3">
    <location>
        <begin position="1515"/>
        <end position="1551"/>
    </location>
</feature>
<dbReference type="Gene3D" id="1.10.510.10">
    <property type="entry name" value="Transferase(Phosphotransferase) domain 1"/>
    <property type="match status" value="1"/>
</dbReference>
<dbReference type="InterPro" id="IPR000700">
    <property type="entry name" value="PAS-assoc_C"/>
</dbReference>
<dbReference type="InterPro" id="IPR000719">
    <property type="entry name" value="Prot_kinase_dom"/>
</dbReference>
<feature type="domain" description="Protein kinase" evidence="2">
    <location>
        <begin position="6"/>
        <end position="280"/>
    </location>
</feature>
<dbReference type="RefSeq" id="WP_096578315.1">
    <property type="nucleotide sequence ID" value="NZ_CAWNJS010000001.1"/>
</dbReference>
<dbReference type="InterPro" id="IPR001610">
    <property type="entry name" value="PAC"/>
</dbReference>
<dbReference type="InterPro" id="IPR053159">
    <property type="entry name" value="Hybrid_Histidine_Kinase"/>
</dbReference>
<evidence type="ECO:0000313" key="6">
    <source>
        <dbReference type="Proteomes" id="UP000218785"/>
    </source>
</evidence>
<keyword evidence="6" id="KW-1185">Reference proteome</keyword>
<reference evidence="5 6" key="1">
    <citation type="submission" date="2017-06" db="EMBL/GenBank/DDBJ databases">
        <title>Genome sequencing of cyanobaciteial culture collection at National Institute for Environmental Studies (NIES).</title>
        <authorList>
            <person name="Hirose Y."/>
            <person name="Shimura Y."/>
            <person name="Fujisawa T."/>
            <person name="Nakamura Y."/>
            <person name="Kawachi M."/>
        </authorList>
    </citation>
    <scope>NUCLEOTIDE SEQUENCE [LARGE SCALE GENOMIC DNA]</scope>
    <source>
        <strain evidence="5 6">NIES-37</strain>
    </source>
</reference>
<dbReference type="InterPro" id="IPR011009">
    <property type="entry name" value="Kinase-like_dom_sf"/>
</dbReference>
<dbReference type="GO" id="GO:0004672">
    <property type="term" value="F:protein kinase activity"/>
    <property type="evidence" value="ECO:0007669"/>
    <property type="project" value="InterPro"/>
</dbReference>
<dbReference type="InterPro" id="IPR029016">
    <property type="entry name" value="GAF-like_dom_sf"/>
</dbReference>
<dbReference type="PROSITE" id="PS50011">
    <property type="entry name" value="PROTEIN_KINASE_DOM"/>
    <property type="match status" value="1"/>
</dbReference>
<accession>A0A1Z4N2B3</accession>
<dbReference type="CDD" id="cd14014">
    <property type="entry name" value="STKc_PknB_like"/>
    <property type="match status" value="1"/>
</dbReference>
<dbReference type="InterPro" id="IPR027417">
    <property type="entry name" value="P-loop_NTPase"/>
</dbReference>
<dbReference type="PROSITE" id="PS50113">
    <property type="entry name" value="PAC"/>
    <property type="match status" value="1"/>
</dbReference>
<dbReference type="InterPro" id="IPR003018">
    <property type="entry name" value="GAF"/>
</dbReference>
<keyword evidence="5" id="KW-0418">Kinase</keyword>
<dbReference type="PROSITE" id="PS50112">
    <property type="entry name" value="PAS"/>
    <property type="match status" value="1"/>
</dbReference>
<dbReference type="Gene3D" id="3.30.200.20">
    <property type="entry name" value="Phosphorylase Kinase, domain 1"/>
    <property type="match status" value="1"/>
</dbReference>
<dbReference type="SUPFAM" id="SSF52540">
    <property type="entry name" value="P-loop containing nucleoside triphosphate hydrolases"/>
    <property type="match status" value="2"/>
</dbReference>
<gene>
    <name evidence="5" type="ORF">NIES37_38420</name>
</gene>
<dbReference type="SUPFAM" id="SSF55785">
    <property type="entry name" value="PYP-like sensor domain (PAS domain)"/>
    <property type="match status" value="1"/>
</dbReference>
<evidence type="ECO:0000259" key="4">
    <source>
        <dbReference type="PROSITE" id="PS50113"/>
    </source>
</evidence>
<keyword evidence="1" id="KW-0175">Coiled coil</keyword>
<dbReference type="SUPFAM" id="SSF56112">
    <property type="entry name" value="Protein kinase-like (PK-like)"/>
    <property type="match status" value="1"/>
</dbReference>
<dbReference type="KEGG" id="ttq:NIES37_38420"/>
<dbReference type="InterPro" id="IPR041664">
    <property type="entry name" value="AAA_16"/>
</dbReference>
<dbReference type="Pfam" id="PF01590">
    <property type="entry name" value="GAF"/>
    <property type="match status" value="1"/>
</dbReference>
<dbReference type="Gene3D" id="3.30.450.40">
    <property type="match status" value="1"/>
</dbReference>
<dbReference type="InterPro" id="IPR013656">
    <property type="entry name" value="PAS_4"/>
</dbReference>
<dbReference type="Pfam" id="PF08448">
    <property type="entry name" value="PAS_4"/>
    <property type="match status" value="1"/>
</dbReference>
<dbReference type="SMART" id="SM00086">
    <property type="entry name" value="PAC"/>
    <property type="match status" value="1"/>
</dbReference>
<dbReference type="Pfam" id="PF14516">
    <property type="entry name" value="AAA_35"/>
    <property type="match status" value="1"/>
</dbReference>
<protein>
    <submittedName>
        <fullName evidence="5">Serine/threonine kinase</fullName>
    </submittedName>
</protein>
<dbReference type="GO" id="GO:0005524">
    <property type="term" value="F:ATP binding"/>
    <property type="evidence" value="ECO:0007669"/>
    <property type="project" value="InterPro"/>
</dbReference>
<dbReference type="PANTHER" id="PTHR43642:SF1">
    <property type="entry name" value="HYBRID SIGNAL TRANSDUCTION HISTIDINE KINASE G"/>
    <property type="match status" value="1"/>
</dbReference>
<proteinExistence type="predicted"/>
<evidence type="ECO:0000313" key="5">
    <source>
        <dbReference type="EMBL" id="BAY99859.1"/>
    </source>
</evidence>
<dbReference type="Pfam" id="PF13191">
    <property type="entry name" value="AAA_16"/>
    <property type="match status" value="1"/>
</dbReference>
<dbReference type="InterPro" id="IPR000014">
    <property type="entry name" value="PAS"/>
</dbReference>
<dbReference type="Gene3D" id="3.40.50.300">
    <property type="entry name" value="P-loop containing nucleotide triphosphate hydrolases"/>
    <property type="match status" value="2"/>
</dbReference>
<dbReference type="SMART" id="SM00220">
    <property type="entry name" value="S_TKc"/>
    <property type="match status" value="1"/>
</dbReference>
<dbReference type="Proteomes" id="UP000218785">
    <property type="component" value="Chromosome"/>
</dbReference>
<evidence type="ECO:0000259" key="3">
    <source>
        <dbReference type="PROSITE" id="PS50112"/>
    </source>
</evidence>
<dbReference type="Gene3D" id="3.30.450.20">
    <property type="entry name" value="PAS domain"/>
    <property type="match status" value="1"/>
</dbReference>
<sequence>MTIADFSLIEKLHEGSQSIVYRAYNHRDSIPVIIKVLRTFDSNLKAISWQREALIARFSQEYEITQLVEGDGIVKCLGIKCSSNDAFMVLEDFGGISLDRILPDSGLPLIESVELAIQVVNILGRVHGMRVIHKDINPSNLVYNRATQLVKLIDFGIASRFGQVNLADTSARKLEGTLAYLSPEQTGRTNHPIDYRSDFYSLGVTLYEILTGRTPFIGYEPLEIIHAHLAQAPLPLHQVRPDVPEALSGIVLKLLSKIPEERYQSSHGLKQDLQRCLELLKATGSVATFQPGLGDFSESLHFSQKLYGRETEITTLIASFERVRLAGRSESFLVAGYSGIGKTALVNELRQHVLLQGGCFISGKFDQFRRNIPYSALTEAIGQRLRQILNQPEQILAQWKTALGEVVGDYGQLLNDMIPELALIIKPQPPLAALPPSEFETRFSSLMRRLVRSLASADSPLVIFLDDLQWADLPSIALLKLLQSDPQSSYILLLGTYRSNEVDISHPLRLMLDEMYQRGEAPTILNLTPLQLQDTRSFLSECLRRKPEEVSNLATLCQEKTQGNPFFLRQFIESLCETRLLQLNLDTGEWFWLIDEIRNRNLTDDVAKFIAQRLETLKLKTRELLSLSAFLGSRFDLLPLTTLSELSAVEVEVCLNEAVESGFIQRIEKSAIPKSTKDDPIDSLYNFTFYFIHDYVQQAAYSLIPCDEAKLVHLRIARMLVAQVKSDELDEQIFDLVNHYRQALELVKDTNERFAIARYALAAGIRAKQSAAFQLSLNFMDTGIKLLEENAWETDYEFTLSLYREAAEAAYLATNFERMEALISVVLANARTLLDQVLVHEMKINALMAMKQLTEAIDYAINILSLLKVHLPRNPHKLHVLWGLLSAKAVLWGRKIDDLVALPIATDVTILATARILISILSAAYYAKPDLIPLLIFNLISITIKYGIGSESSYAFTVWGLLLCSIGDINSGYSFGKMALRLNNRVQVRRLQDRSIHVFNYHIRFWKEHYRFCQQDLLQIYNLILDGGDLEFASYAAHAHCAISYYLGDELQQLATKMTDFSKVIRRLGHEPSLHTHEIHRQLVLNLAGLSQNPDQMCGDAFNENTMIPRLLAENDVSNLFVFYSKKLILNTLLGNYAEAAQAAVENKKYLEGAKSTIYLPCYYLFDALAHTALYDIKPVNEQKYICKRVKRDRKKLKVWAELAPMNHHHHLALLDAEIARIEGRELAAMQFYEIAITAARQQGYINDEALANELTARYYLSRGNERIAGVYLMDARKSYESWGAKAKVDRLNATYPELLEEAATTAIAAFERTKQIDHDTKTDLTSISRLFQKTFRVEESQLDAVTLIKSLQAISEEILLPKLIQKLMQIVIEAGGADRSVIILVEGEKLIVQDECQISKATSAQKMPIFIEEYTDCPKTIIQYVARTQSYVLLNEANQEEYFTQDPYIISAQPKSVLCIPLINQSQLIGILYLENNLTTQAFTSTRLEVLKLLSSQAAISLQNAQLYVALGESEKKLAQFLEAVPVGIAVLDANGKPYYVNQTAQELLGKGVIAEATSEQLADIYQLYQAGTQQIYPAENLPIVRALKGERIAGEDLEIHQVDKIIPIEASGTPIFDEKGKIAYAIAAFQDITQRKRAEAERIQFIQELAHKNTALEQATAQLAESNRNLETKVQERTKELSQTLEILKATQAELVIENALLRSAEQTLTYEYQVGGSLPIDAPTYVVRQADRHLYKALKQGEFCYIFNARQMGKSSLRVQIMKRLQAEGFACAAIDISEIGNRQLTMEQWYAGFIYILASSLNLLDKVNIRTWWREHEFLSPVQRFNNFIEEIVIENILQKNIVIFVDEIDSVSNLNFEIDDFFVLLRSFYNKRSNISKYSRLTFVLLGVATPSQLIQDKKRTPFNIGQAIQLNGFQLHEAQPLLQGLAERVDNAQNVLKEVLNWTSGQPFLTQKLCQLIRNSSAKIPKDNEADWIENLVQTQVIENWEAQDEPEHLKTIRDRLLNMESRFVEILKLYQAIWHQGEIVAVDSPEEKELLLSGLIVKQQGKLRVHNRIYQLVFNANWIEQMLCKHHGSINLCDRR</sequence>
<dbReference type="SMART" id="SM00065">
    <property type="entry name" value="GAF"/>
    <property type="match status" value="1"/>
</dbReference>
<evidence type="ECO:0000259" key="2">
    <source>
        <dbReference type="PROSITE" id="PS50011"/>
    </source>
</evidence>
<dbReference type="Pfam" id="PF00069">
    <property type="entry name" value="Pkinase"/>
    <property type="match status" value="1"/>
</dbReference>
<organism evidence="5 6">
    <name type="scientific">Tolypothrix tenuis PCC 7101</name>
    <dbReference type="NCBI Taxonomy" id="231146"/>
    <lineage>
        <taxon>Bacteria</taxon>
        <taxon>Bacillati</taxon>
        <taxon>Cyanobacteriota</taxon>
        <taxon>Cyanophyceae</taxon>
        <taxon>Nostocales</taxon>
        <taxon>Tolypothrichaceae</taxon>
        <taxon>Tolypothrix</taxon>
    </lineage>
</organism>
<feature type="domain" description="PAC" evidence="4">
    <location>
        <begin position="1594"/>
        <end position="1646"/>
    </location>
</feature>
<dbReference type="InterPro" id="IPR035965">
    <property type="entry name" value="PAS-like_dom_sf"/>
</dbReference>
<dbReference type="SUPFAM" id="SSF55781">
    <property type="entry name" value="GAF domain-like"/>
    <property type="match status" value="1"/>
</dbReference>